<organism evidence="27 28">
    <name type="scientific">Cnephaeus nilssonii</name>
    <name type="common">Northern bat</name>
    <name type="synonym">Eptesicus nilssonii</name>
    <dbReference type="NCBI Taxonomy" id="3371016"/>
    <lineage>
        <taxon>Eukaryota</taxon>
        <taxon>Metazoa</taxon>
        <taxon>Chordata</taxon>
        <taxon>Craniata</taxon>
        <taxon>Vertebrata</taxon>
        <taxon>Euteleostomi</taxon>
        <taxon>Mammalia</taxon>
        <taxon>Eutheria</taxon>
        <taxon>Laurasiatheria</taxon>
        <taxon>Chiroptera</taxon>
        <taxon>Yangochiroptera</taxon>
        <taxon>Vespertilionidae</taxon>
        <taxon>Cnephaeus</taxon>
    </lineage>
</organism>
<feature type="compositionally biased region" description="Basic and acidic residues" evidence="22">
    <location>
        <begin position="149"/>
        <end position="164"/>
    </location>
</feature>
<dbReference type="InterPro" id="IPR036116">
    <property type="entry name" value="FN3_sf"/>
</dbReference>
<evidence type="ECO:0000256" key="6">
    <source>
        <dbReference type="ARBA" id="ARBA00022553"/>
    </source>
</evidence>
<evidence type="ECO:0000256" key="5">
    <source>
        <dbReference type="ARBA" id="ARBA00022475"/>
    </source>
</evidence>
<evidence type="ECO:0000256" key="17">
    <source>
        <dbReference type="ARBA" id="ARBA00025789"/>
    </source>
</evidence>
<comment type="similarity">
    <text evidence="17">Belongs to the protein-tyrosine phosphatase family. Receptor class 3 subfamily.</text>
</comment>
<keyword evidence="6" id="KW-0597">Phosphoprotein</keyword>
<dbReference type="InterPro" id="IPR003595">
    <property type="entry name" value="Tyr_Pase_cat"/>
</dbReference>
<dbReference type="Gene3D" id="2.60.40.10">
    <property type="entry name" value="Immunoglobulins"/>
    <property type="match status" value="4"/>
</dbReference>
<dbReference type="EMBL" id="JAULJE010000013">
    <property type="protein sequence ID" value="KAK1335747.1"/>
    <property type="molecule type" value="Genomic_DNA"/>
</dbReference>
<dbReference type="SUPFAM" id="SSF52799">
    <property type="entry name" value="(Phosphotyrosine protein) phosphatases II"/>
    <property type="match status" value="1"/>
</dbReference>
<dbReference type="Gene3D" id="3.90.190.10">
    <property type="entry name" value="Protein tyrosine phosphatase superfamily"/>
    <property type="match status" value="1"/>
</dbReference>
<keyword evidence="8" id="KW-0732">Signal</keyword>
<dbReference type="GO" id="GO:0050778">
    <property type="term" value="P:positive regulation of immune response"/>
    <property type="evidence" value="ECO:0007669"/>
    <property type="project" value="UniProtKB-ARBA"/>
</dbReference>
<dbReference type="FunFam" id="3.90.190.10:FF:000009">
    <property type="entry name" value="Receptor-type tyrosine-protein phosphatase beta"/>
    <property type="match status" value="1"/>
</dbReference>
<feature type="compositionally biased region" description="Polar residues" evidence="22">
    <location>
        <begin position="165"/>
        <end position="184"/>
    </location>
</feature>
<evidence type="ECO:0000256" key="3">
    <source>
        <dbReference type="ARBA" id="ARBA00004632"/>
    </source>
</evidence>
<feature type="domain" description="Fibronectin type-III" evidence="26">
    <location>
        <begin position="460"/>
        <end position="551"/>
    </location>
</feature>
<dbReference type="InterPro" id="IPR050713">
    <property type="entry name" value="RTP_Phos/Ushers"/>
</dbReference>
<evidence type="ECO:0000256" key="12">
    <source>
        <dbReference type="ARBA" id="ARBA00022949"/>
    </source>
</evidence>
<keyword evidence="11" id="KW-0904">Protein phosphatase</keyword>
<evidence type="ECO:0000256" key="7">
    <source>
        <dbReference type="ARBA" id="ARBA00022692"/>
    </source>
</evidence>
<dbReference type="PROSITE" id="PS50055">
    <property type="entry name" value="TYR_PHOSPHATASE_PTP"/>
    <property type="match status" value="1"/>
</dbReference>
<dbReference type="CDD" id="cd14615">
    <property type="entry name" value="R-PTPc-J"/>
    <property type="match status" value="1"/>
</dbReference>
<sequence>MESEGTNFHWLVGEGLIEEVTFRLCHGKVWAECFGEANSKSLLISHLHFPRLSESADFRFLFLLQILCTDACSSVPCELGTVTSTTTEILASKAPENYTLITVTDLSHQNPRHFQPNSDNITSVAGLAPEIEPSPAVSISPTSVNLVGKNDDSAASHSEGKDEMQSSQQTPGENQSGINTPNLSPTTLCTFSITPGINGTCENASSINVTTEPPPVSGLRVAFEGVTAVALAWKNNNGTTTYRILLEAVGSHEELNQNLTVSIPDLKPGVKYKATLHVSESNNKQRDLQQMPPAQRARPRPRGAPLPPCTNASSNLKTHPLPFLPTYTEVLLLGLKSGTRYKATVYPRAATGKEGLPCAQEFRTQSSQVFDMKATNITATSMILTWKINDSDSSSVYTYEIHVAGEPASLNLNCTVNKTQAVITPLSSSTLYNITVCPFLQDGSAGTPGFLQVYTRPGPVSDFRVTSVTTRTVSLAWSSNDSVSFKILTTEDGAGKSQEEKTNETSIVFETSIVIRGLYPGTKYCFEIFPQGPNGTEGDPQTVCIQLVGDQSTVPECSDSAAVFDIRVVNVTTTEMGLEWQSVDNASGYIYHLQLESKHGSNQTNSSYKAITLRGLIPGTLYNITIVPEVNGVWGISNFTAQYTRPSNVSDIEISTNTTSATFSWQNSDEASLTYSYRLLIEKDGNSSDATEIVTGTGITSAIATELTPGSQYTVTIFTLVGDVIESLPPGWQSFCTVWCPTAFVSYNPQSPAAKAQSSWMPNPTSPQLVMPHSRPGPSSLLPCEVVPKTPTLVLTWACPPGTNAGFQLEVSSGDWKNTTLLEGCSSEDGTEYRTEVTYLSFSTLYNISITALSCNKMAPPFQNTCLTGITGGLRGSRVAGGMRLPLERLTYHVGLPPPPDESPNITYVSHNSVKIKFSGFEASHGPIQAYAVILTTGEANPSAEDLSHTYGDFKRGSSATYVTYLITTDQQTRSQGLSEVRKYEIDVGNESNTHGYYNGKLEPLGSYRACVAGFTNITFSPESGLIDGNGSYVSFSRYSEAVSLPQDPGVICGAVFGCIFGAVVIVAVGGFIFWRKKRKDAKNNEVSFSQIKSKLVRVENFETYFKKQQADSNCGFAEEYEDLKLVGISQPKYAAELAENRGKNRYNNVLPYDISRVRLSVQTHSADDYINANYMPGYHSKKDFIATQGPLPNTLKDFWRMVWEKNVYAIVMLTKCVEQGRTKCEEYWPSKQAKDYGDITVAMTSEIVLPEWTIRDFIVKNKQTSDNHPLRQFHFTSWPDHGVPDTTDLLINFRYLVRDYMKQSPPGSPILVHCSAGVGRTGTFIAIDRLIYQIENEYSVDVYGIVYDLRMHRPLMVQTEDQYVFLNQCVLDIIRSHRDSKVDLIYQNTTAMTIYENIAPVTTFGQTNGYIA</sequence>
<dbReference type="GO" id="GO:0032587">
    <property type="term" value="C:ruffle membrane"/>
    <property type="evidence" value="ECO:0007669"/>
    <property type="project" value="UniProtKB-SubCell"/>
</dbReference>
<evidence type="ECO:0000256" key="9">
    <source>
        <dbReference type="ARBA" id="ARBA00022737"/>
    </source>
</evidence>
<feature type="domain" description="Fibronectin type-III" evidence="26">
    <location>
        <begin position="368"/>
        <end position="459"/>
    </location>
</feature>
<evidence type="ECO:0000313" key="28">
    <source>
        <dbReference type="Proteomes" id="UP001177744"/>
    </source>
</evidence>
<dbReference type="FunFam" id="2.60.40.10:FF:001417">
    <property type="entry name" value="Receptor-type tyrosine-protein phosphatase eta"/>
    <property type="match status" value="1"/>
</dbReference>
<evidence type="ECO:0000256" key="14">
    <source>
        <dbReference type="ARBA" id="ARBA00023136"/>
    </source>
</evidence>
<dbReference type="GO" id="GO:0030097">
    <property type="term" value="P:hemopoiesis"/>
    <property type="evidence" value="ECO:0007669"/>
    <property type="project" value="UniProtKB-ARBA"/>
</dbReference>
<comment type="subunit">
    <text evidence="19">Monomer. Interacts with CTNNB1 (phosphorylated) and JUP (phosphorylated). Interacts with FLT3 (phosphorylated). Interacts with GAB1 and GRB2.</text>
</comment>
<keyword evidence="14 23" id="KW-0472">Membrane</keyword>
<evidence type="ECO:0000259" key="25">
    <source>
        <dbReference type="PROSITE" id="PS50056"/>
    </source>
</evidence>
<dbReference type="Pfam" id="PF00041">
    <property type="entry name" value="fn3"/>
    <property type="match status" value="2"/>
</dbReference>
<evidence type="ECO:0000256" key="15">
    <source>
        <dbReference type="ARBA" id="ARBA00023180"/>
    </source>
</evidence>
<dbReference type="InterPro" id="IPR041201">
    <property type="entry name" value="PTPRJ_TM"/>
</dbReference>
<dbReference type="GO" id="GO:0030336">
    <property type="term" value="P:negative regulation of cell migration"/>
    <property type="evidence" value="ECO:0007669"/>
    <property type="project" value="UniProtKB-ARBA"/>
</dbReference>
<evidence type="ECO:0000256" key="18">
    <source>
        <dbReference type="ARBA" id="ARBA00051722"/>
    </source>
</evidence>
<dbReference type="GO" id="GO:0002376">
    <property type="term" value="P:immune system process"/>
    <property type="evidence" value="ECO:0007669"/>
    <property type="project" value="UniProtKB-ARBA"/>
</dbReference>
<evidence type="ECO:0000256" key="20">
    <source>
        <dbReference type="ARBA" id="ARBA00071459"/>
    </source>
</evidence>
<feature type="domain" description="Fibronectin type-III" evidence="26">
    <location>
        <begin position="777"/>
        <end position="874"/>
    </location>
</feature>
<evidence type="ECO:0000256" key="1">
    <source>
        <dbReference type="ARBA" id="ARBA00004251"/>
    </source>
</evidence>
<dbReference type="PANTHER" id="PTHR46957:SF5">
    <property type="entry name" value="PROTEIN-TYROSINE-PHOSPHATASE"/>
    <property type="match status" value="1"/>
</dbReference>
<evidence type="ECO:0000259" key="26">
    <source>
        <dbReference type="PROSITE" id="PS50853"/>
    </source>
</evidence>
<evidence type="ECO:0000259" key="24">
    <source>
        <dbReference type="PROSITE" id="PS50055"/>
    </source>
</evidence>
<evidence type="ECO:0000256" key="21">
    <source>
        <dbReference type="ARBA" id="ARBA00081746"/>
    </source>
</evidence>
<dbReference type="GO" id="GO:0001772">
    <property type="term" value="C:immunological synapse"/>
    <property type="evidence" value="ECO:0007669"/>
    <property type="project" value="UniProtKB-ARBA"/>
</dbReference>
<feature type="region of interest" description="Disordered" evidence="22">
    <location>
        <begin position="132"/>
        <end position="184"/>
    </location>
</feature>
<evidence type="ECO:0000256" key="16">
    <source>
        <dbReference type="ARBA" id="ARBA00023273"/>
    </source>
</evidence>
<feature type="region of interest" description="Disordered" evidence="22">
    <location>
        <begin position="278"/>
        <end position="317"/>
    </location>
</feature>
<dbReference type="GO" id="GO:0050860">
    <property type="term" value="P:negative regulation of T cell receptor signaling pathway"/>
    <property type="evidence" value="ECO:0007669"/>
    <property type="project" value="UniProtKB-ARBA"/>
</dbReference>
<dbReference type="GO" id="GO:0051130">
    <property type="term" value="P:positive regulation of cellular component organization"/>
    <property type="evidence" value="ECO:0007669"/>
    <property type="project" value="UniProtKB-ARBA"/>
</dbReference>
<dbReference type="GO" id="GO:0010642">
    <property type="term" value="P:negative regulation of platelet-derived growth factor receptor signaling pathway"/>
    <property type="evidence" value="ECO:0007669"/>
    <property type="project" value="UniProtKB-ARBA"/>
</dbReference>
<comment type="catalytic activity">
    <reaction evidence="18">
        <text>O-phospho-L-tyrosyl-[protein] + H2O = L-tyrosyl-[protein] + phosphate</text>
        <dbReference type="Rhea" id="RHEA:10684"/>
        <dbReference type="Rhea" id="RHEA-COMP:10136"/>
        <dbReference type="Rhea" id="RHEA-COMP:20101"/>
        <dbReference type="ChEBI" id="CHEBI:15377"/>
        <dbReference type="ChEBI" id="CHEBI:43474"/>
        <dbReference type="ChEBI" id="CHEBI:46858"/>
        <dbReference type="ChEBI" id="CHEBI:61978"/>
        <dbReference type="EC" id="3.1.3.48"/>
    </reaction>
</comment>
<dbReference type="InterPro" id="IPR016130">
    <property type="entry name" value="Tyr_Pase_AS"/>
</dbReference>
<dbReference type="GO" id="GO:0001954">
    <property type="term" value="P:positive regulation of cell-matrix adhesion"/>
    <property type="evidence" value="ECO:0007669"/>
    <property type="project" value="UniProtKB-ARBA"/>
</dbReference>
<dbReference type="SUPFAM" id="SSF49265">
    <property type="entry name" value="Fibronectin type III"/>
    <property type="match status" value="4"/>
</dbReference>
<gene>
    <name evidence="27" type="ORF">QTO34_003542</name>
</gene>
<feature type="domain" description="Tyrosine specific protein phosphatases" evidence="25">
    <location>
        <begin position="1292"/>
        <end position="1365"/>
    </location>
</feature>
<accession>A0AA40LKN8</accession>
<dbReference type="SMART" id="SM00404">
    <property type="entry name" value="PTPc_motif"/>
    <property type="match status" value="1"/>
</dbReference>
<dbReference type="GO" id="GO:0008285">
    <property type="term" value="P:negative regulation of cell population proliferation"/>
    <property type="evidence" value="ECO:0007669"/>
    <property type="project" value="UniProtKB-ARBA"/>
</dbReference>
<dbReference type="GO" id="GO:1902533">
    <property type="term" value="P:positive regulation of intracellular signal transduction"/>
    <property type="evidence" value="ECO:0007669"/>
    <property type="project" value="UniProtKB-ARBA"/>
</dbReference>
<evidence type="ECO:0000256" key="22">
    <source>
        <dbReference type="SAM" id="MobiDB-lite"/>
    </source>
</evidence>
<dbReference type="SMART" id="SM00194">
    <property type="entry name" value="PTPc"/>
    <property type="match status" value="1"/>
</dbReference>
<evidence type="ECO:0000256" key="11">
    <source>
        <dbReference type="ARBA" id="ARBA00022912"/>
    </source>
</evidence>
<evidence type="ECO:0000256" key="19">
    <source>
        <dbReference type="ARBA" id="ARBA00064171"/>
    </source>
</evidence>
<keyword evidence="16" id="KW-0966">Cell projection</keyword>
<dbReference type="CDD" id="cd00063">
    <property type="entry name" value="FN3"/>
    <property type="match status" value="4"/>
</dbReference>
<keyword evidence="13 23" id="KW-1133">Transmembrane helix</keyword>
<dbReference type="GO" id="GO:0004725">
    <property type="term" value="F:protein tyrosine phosphatase activity"/>
    <property type="evidence" value="ECO:0007669"/>
    <property type="project" value="UniProtKB-EC"/>
</dbReference>
<evidence type="ECO:0000313" key="27">
    <source>
        <dbReference type="EMBL" id="KAK1335747.1"/>
    </source>
</evidence>
<keyword evidence="9" id="KW-0677">Repeat</keyword>
<dbReference type="Proteomes" id="UP001177744">
    <property type="component" value="Unassembled WGS sequence"/>
</dbReference>
<dbReference type="PROSITE" id="PS50853">
    <property type="entry name" value="FN3"/>
    <property type="match status" value="4"/>
</dbReference>
<evidence type="ECO:0000256" key="23">
    <source>
        <dbReference type="SAM" id="Phobius"/>
    </source>
</evidence>
<keyword evidence="12" id="KW-0965">Cell junction</keyword>
<feature type="transmembrane region" description="Helical" evidence="23">
    <location>
        <begin position="1054"/>
        <end position="1075"/>
    </location>
</feature>
<dbReference type="PANTHER" id="PTHR46957">
    <property type="entry name" value="CYTOKINE RECEPTOR"/>
    <property type="match status" value="1"/>
</dbReference>
<dbReference type="PRINTS" id="PR00700">
    <property type="entry name" value="PRTYPHPHTASE"/>
</dbReference>
<dbReference type="SMART" id="SM00060">
    <property type="entry name" value="FN3"/>
    <property type="match status" value="7"/>
</dbReference>
<dbReference type="PROSITE" id="PS50056">
    <property type="entry name" value="TYR_PHOSPHATASE_2"/>
    <property type="match status" value="1"/>
</dbReference>
<dbReference type="GO" id="GO:0009653">
    <property type="term" value="P:anatomical structure morphogenesis"/>
    <property type="evidence" value="ECO:0007669"/>
    <property type="project" value="UniProtKB-ARBA"/>
</dbReference>
<keyword evidence="28" id="KW-1185">Reference proteome</keyword>
<dbReference type="Pfam" id="PF18861">
    <property type="entry name" value="PTP_tm"/>
    <property type="match status" value="1"/>
</dbReference>
<feature type="domain" description="Tyrosine-protein phosphatase" evidence="24">
    <location>
        <begin position="1117"/>
        <end position="1374"/>
    </location>
</feature>
<dbReference type="InterPro" id="IPR000387">
    <property type="entry name" value="Tyr_Pase_dom"/>
</dbReference>
<proteinExistence type="inferred from homology"/>
<comment type="subcellular location">
    <subcellularLocation>
        <location evidence="2">Cell junction</location>
    </subcellularLocation>
    <subcellularLocation>
        <location evidence="1">Cell membrane</location>
        <topology evidence="1">Single-pass type I membrane protein</topology>
    </subcellularLocation>
    <subcellularLocation>
        <location evidence="3">Cell projection</location>
        <location evidence="3">Ruffle membrane</location>
    </subcellularLocation>
</comment>
<dbReference type="GO" id="GO:0070161">
    <property type="term" value="C:anchoring junction"/>
    <property type="evidence" value="ECO:0007669"/>
    <property type="project" value="UniProtKB-SubCell"/>
</dbReference>
<dbReference type="InterPro" id="IPR000242">
    <property type="entry name" value="PTP_cat"/>
</dbReference>
<keyword evidence="10" id="KW-0378">Hydrolase</keyword>
<keyword evidence="7 23" id="KW-0812">Transmembrane</keyword>
<evidence type="ECO:0000256" key="10">
    <source>
        <dbReference type="ARBA" id="ARBA00022801"/>
    </source>
</evidence>
<evidence type="ECO:0000256" key="4">
    <source>
        <dbReference type="ARBA" id="ARBA00013064"/>
    </source>
</evidence>
<dbReference type="EC" id="3.1.3.48" evidence="4"/>
<name>A0AA40LKN8_CNENI</name>
<keyword evidence="15" id="KW-0325">Glycoprotein</keyword>
<comment type="caution">
    <text evidence="27">The sequence shown here is derived from an EMBL/GenBank/DDBJ whole genome shotgun (WGS) entry which is preliminary data.</text>
</comment>
<protein>
    <recommendedName>
        <fullName evidence="20">Receptor-type tyrosine-protein phosphatase eta</fullName>
        <ecNumber evidence="4">3.1.3.48</ecNumber>
    </recommendedName>
    <alternativeName>
        <fullName evidence="21">Protein-tyrosine phosphatase receptor type J</fullName>
    </alternativeName>
</protein>
<keyword evidence="5" id="KW-1003">Cell membrane</keyword>
<dbReference type="Pfam" id="PF00102">
    <property type="entry name" value="Y_phosphatase"/>
    <property type="match status" value="1"/>
</dbReference>
<dbReference type="FunFam" id="2.60.40.10:FF:000362">
    <property type="entry name" value="Receptor-type tyrosine-protein phosphatase eta"/>
    <property type="match status" value="3"/>
</dbReference>
<feature type="domain" description="Fibronectin type-III" evidence="26">
    <location>
        <begin position="645"/>
        <end position="740"/>
    </location>
</feature>
<dbReference type="PROSITE" id="PS00383">
    <property type="entry name" value="TYR_PHOSPHATASE_1"/>
    <property type="match status" value="1"/>
</dbReference>
<dbReference type="InterPro" id="IPR003961">
    <property type="entry name" value="FN3_dom"/>
</dbReference>
<evidence type="ECO:0000256" key="13">
    <source>
        <dbReference type="ARBA" id="ARBA00022989"/>
    </source>
</evidence>
<evidence type="ECO:0000256" key="2">
    <source>
        <dbReference type="ARBA" id="ARBA00004282"/>
    </source>
</evidence>
<evidence type="ECO:0000256" key="8">
    <source>
        <dbReference type="ARBA" id="ARBA00022729"/>
    </source>
</evidence>
<reference evidence="27" key="1">
    <citation type="submission" date="2023-06" db="EMBL/GenBank/DDBJ databases">
        <title>Reference genome for the Northern bat (Eptesicus nilssonii), a most northern bat species.</title>
        <authorList>
            <person name="Laine V.N."/>
            <person name="Pulliainen A.T."/>
            <person name="Lilley T.M."/>
        </authorList>
    </citation>
    <scope>NUCLEOTIDE SEQUENCE</scope>
    <source>
        <strain evidence="27">BLF_Eptnil</strain>
        <tissue evidence="27">Kidney</tissue>
    </source>
</reference>
<dbReference type="InterPro" id="IPR029021">
    <property type="entry name" value="Prot-tyrosine_phosphatase-like"/>
</dbReference>
<dbReference type="InterPro" id="IPR013783">
    <property type="entry name" value="Ig-like_fold"/>
</dbReference>